<gene>
    <name evidence="8" type="ORF">HGP28_17360</name>
</gene>
<evidence type="ECO:0000256" key="2">
    <source>
        <dbReference type="ARBA" id="ARBA00004754"/>
    </source>
</evidence>
<comment type="caution">
    <text evidence="8">The sequence shown here is derived from an EMBL/GenBank/DDBJ whole genome shotgun (WGS) entry which is preliminary data.</text>
</comment>
<evidence type="ECO:0000256" key="3">
    <source>
        <dbReference type="ARBA" id="ARBA00012257"/>
    </source>
</evidence>
<protein>
    <recommendedName>
        <fullName evidence="3">2-oxo-4-hydroxy-4-carboxy-5-ureidoimidazoline decarboxylase</fullName>
        <ecNumber evidence="3">4.1.1.97</ecNumber>
    </recommendedName>
</protein>
<dbReference type="Gene3D" id="1.10.3330.10">
    <property type="entry name" value="Oxo-4-hydroxy-4-carboxy-5-ureidoimidazoline decarboxylase"/>
    <property type="match status" value="1"/>
</dbReference>
<dbReference type="InterPro" id="IPR036778">
    <property type="entry name" value="OHCU_decarboxylase_sf"/>
</dbReference>
<comment type="pathway">
    <text evidence="2">Purine metabolism; urate degradation; (S)-allantoin from urate: step 3/3.</text>
</comment>
<dbReference type="AlphaFoldDB" id="A0A7X8TTJ2"/>
<comment type="catalytic activity">
    <reaction evidence="1">
        <text>5-hydroxy-2-oxo-4-ureido-2,5-dihydro-1H-imidazole-5-carboxylate + H(+) = (S)-allantoin + CO2</text>
        <dbReference type="Rhea" id="RHEA:26301"/>
        <dbReference type="ChEBI" id="CHEBI:15378"/>
        <dbReference type="ChEBI" id="CHEBI:15678"/>
        <dbReference type="ChEBI" id="CHEBI:16526"/>
        <dbReference type="ChEBI" id="CHEBI:58639"/>
        <dbReference type="EC" id="4.1.1.97"/>
    </reaction>
</comment>
<dbReference type="PANTHER" id="PTHR43466:SF1">
    <property type="entry name" value="2-OXO-4-HYDROXY-4-CARBOXY-5-UREIDOIMIDAZOLINE DECARBOXYLASE-RELATED"/>
    <property type="match status" value="1"/>
</dbReference>
<dbReference type="RefSeq" id="WP_168837726.1">
    <property type="nucleotide sequence ID" value="NZ_JABAIK010000025.1"/>
</dbReference>
<dbReference type="PANTHER" id="PTHR43466">
    <property type="entry name" value="2-OXO-4-HYDROXY-4-CARBOXY-5-UREIDOIMIDAZOLINE DECARBOXYLASE-RELATED"/>
    <property type="match status" value="1"/>
</dbReference>
<evidence type="ECO:0000313" key="9">
    <source>
        <dbReference type="Proteomes" id="UP000535589"/>
    </source>
</evidence>
<evidence type="ECO:0000313" key="8">
    <source>
        <dbReference type="EMBL" id="NLS14630.1"/>
    </source>
</evidence>
<keyword evidence="6" id="KW-0456">Lyase</keyword>
<keyword evidence="4" id="KW-0659">Purine metabolism</keyword>
<dbReference type="EC" id="4.1.1.97" evidence="3"/>
<dbReference type="Pfam" id="PF09349">
    <property type="entry name" value="OHCU_decarbox"/>
    <property type="match status" value="1"/>
</dbReference>
<dbReference type="GO" id="GO:0019628">
    <property type="term" value="P:urate catabolic process"/>
    <property type="evidence" value="ECO:0007669"/>
    <property type="project" value="TreeGrafter"/>
</dbReference>
<name>A0A7X8TTJ2_9VIBR</name>
<evidence type="ECO:0000256" key="4">
    <source>
        <dbReference type="ARBA" id="ARBA00022631"/>
    </source>
</evidence>
<dbReference type="Proteomes" id="UP000535589">
    <property type="component" value="Unassembled WGS sequence"/>
</dbReference>
<reference evidence="8 9" key="1">
    <citation type="submission" date="2020-04" db="EMBL/GenBank/DDBJ databases">
        <title>Vibrio sp. SM6, a novel species isolated from seawater.</title>
        <authorList>
            <person name="Wang X."/>
        </authorList>
    </citation>
    <scope>NUCLEOTIDE SEQUENCE [LARGE SCALE GENOMIC DNA]</scope>
    <source>
        <strain evidence="8 9">SM6</strain>
    </source>
</reference>
<feature type="domain" description="Oxo-4-hydroxy-4-carboxy-5-ureidoimidazoline decarboxylase" evidence="7">
    <location>
        <begin position="16"/>
        <end position="162"/>
    </location>
</feature>
<evidence type="ECO:0000259" key="7">
    <source>
        <dbReference type="Pfam" id="PF09349"/>
    </source>
</evidence>
<organism evidence="8 9">
    <name type="scientific">Vibrio agarilyticus</name>
    <dbReference type="NCBI Taxonomy" id="2726741"/>
    <lineage>
        <taxon>Bacteria</taxon>
        <taxon>Pseudomonadati</taxon>
        <taxon>Pseudomonadota</taxon>
        <taxon>Gammaproteobacteria</taxon>
        <taxon>Vibrionales</taxon>
        <taxon>Vibrionaceae</taxon>
        <taxon>Vibrio</taxon>
    </lineage>
</organism>
<evidence type="ECO:0000256" key="6">
    <source>
        <dbReference type="ARBA" id="ARBA00023239"/>
    </source>
</evidence>
<accession>A0A7X8TTJ2</accession>
<proteinExistence type="predicted"/>
<dbReference type="GO" id="GO:0006144">
    <property type="term" value="P:purine nucleobase metabolic process"/>
    <property type="evidence" value="ECO:0007669"/>
    <property type="project" value="UniProtKB-KW"/>
</dbReference>
<dbReference type="EMBL" id="JABAIK010000025">
    <property type="protein sequence ID" value="NLS14630.1"/>
    <property type="molecule type" value="Genomic_DNA"/>
</dbReference>
<keyword evidence="9" id="KW-1185">Reference proteome</keyword>
<dbReference type="NCBIfam" id="NF010372">
    <property type="entry name" value="PRK13798.1"/>
    <property type="match status" value="1"/>
</dbReference>
<keyword evidence="5" id="KW-0210">Decarboxylase</keyword>
<evidence type="ECO:0000256" key="1">
    <source>
        <dbReference type="ARBA" id="ARBA00001163"/>
    </source>
</evidence>
<evidence type="ECO:0000256" key="5">
    <source>
        <dbReference type="ARBA" id="ARBA00022793"/>
    </source>
</evidence>
<dbReference type="InterPro" id="IPR018020">
    <property type="entry name" value="OHCU_decarboxylase"/>
</dbReference>
<dbReference type="SUPFAM" id="SSF158694">
    <property type="entry name" value="UraD-Like"/>
    <property type="match status" value="1"/>
</dbReference>
<sequence length="165" mass="18378">MTVSATSHSIPLTGNQLAQICTSVRWQQAMQAQAPFHSHKALTDAADSAFDQLDEPDWLEAFYGHPMIGDLHTLRAKYSQGAALSQSEQASIAGASDAVLTSLLELNQRYLKKFGFIFIVFASDKSASEMLNLLTHRISLSRSQELKNAALEQRKISHHRMESYR</sequence>
<dbReference type="GO" id="GO:0051997">
    <property type="term" value="F:2-oxo-4-hydroxy-4-carboxy-5-ureidoimidazoline decarboxylase activity"/>
    <property type="evidence" value="ECO:0007669"/>
    <property type="project" value="UniProtKB-EC"/>
</dbReference>